<feature type="compositionally biased region" description="Basic and acidic residues" evidence="7">
    <location>
        <begin position="405"/>
        <end position="415"/>
    </location>
</feature>
<dbReference type="PROSITE" id="PS01129">
    <property type="entry name" value="PSI_RLU"/>
    <property type="match status" value="1"/>
</dbReference>
<evidence type="ECO:0000313" key="9">
    <source>
        <dbReference type="EMBL" id="EEG35763.1"/>
    </source>
</evidence>
<dbReference type="Gene3D" id="3.30.2350.10">
    <property type="entry name" value="Pseudouridine synthase"/>
    <property type="match status" value="1"/>
</dbReference>
<dbReference type="SUPFAM" id="SSF55120">
    <property type="entry name" value="Pseudouridine synthase"/>
    <property type="match status" value="1"/>
</dbReference>
<dbReference type="Proteomes" id="UP000003174">
    <property type="component" value="Unassembled WGS sequence"/>
</dbReference>
<dbReference type="GO" id="GO:0140098">
    <property type="term" value="F:catalytic activity, acting on RNA"/>
    <property type="evidence" value="ECO:0007669"/>
    <property type="project" value="UniProtKB-ARBA"/>
</dbReference>
<name>C0EY52_9FIRM</name>
<feature type="compositionally biased region" description="Basic and acidic residues" evidence="7">
    <location>
        <begin position="104"/>
        <end position="131"/>
    </location>
</feature>
<dbReference type="AlphaFoldDB" id="C0EY52"/>
<feature type="domain" description="Pseudouridine synthase RsuA/RluA-like" evidence="8">
    <location>
        <begin position="147"/>
        <end position="306"/>
    </location>
</feature>
<proteinExistence type="inferred from homology"/>
<dbReference type="CDD" id="cd02869">
    <property type="entry name" value="PseudoU_synth_RluA_like"/>
    <property type="match status" value="1"/>
</dbReference>
<evidence type="ECO:0000256" key="5">
    <source>
        <dbReference type="ARBA" id="ARBA00033164"/>
    </source>
</evidence>
<dbReference type="RefSeq" id="WP_005349115.1">
    <property type="nucleotide sequence ID" value="NZ_ACEP01000105.1"/>
</dbReference>
<dbReference type="InterPro" id="IPR006145">
    <property type="entry name" value="PsdUridine_synth_RsuA/RluA"/>
</dbReference>
<evidence type="ECO:0000256" key="7">
    <source>
        <dbReference type="SAM" id="MobiDB-lite"/>
    </source>
</evidence>
<evidence type="ECO:0000256" key="4">
    <source>
        <dbReference type="ARBA" id="ARBA00031870"/>
    </source>
</evidence>
<dbReference type="PROSITE" id="PS50889">
    <property type="entry name" value="S4"/>
    <property type="match status" value="1"/>
</dbReference>
<evidence type="ECO:0000259" key="8">
    <source>
        <dbReference type="Pfam" id="PF00849"/>
    </source>
</evidence>
<accession>C0EY52</accession>
<comment type="catalytic activity">
    <reaction evidence="1">
        <text>a uridine in RNA = a pseudouridine in RNA</text>
        <dbReference type="Rhea" id="RHEA:48348"/>
        <dbReference type="Rhea" id="RHEA-COMP:12068"/>
        <dbReference type="Rhea" id="RHEA-COMP:12069"/>
        <dbReference type="ChEBI" id="CHEBI:65314"/>
        <dbReference type="ChEBI" id="CHEBI:65315"/>
    </reaction>
</comment>
<gene>
    <name evidence="9" type="ORF">EUBHAL_02354</name>
</gene>
<dbReference type="InterPro" id="IPR020103">
    <property type="entry name" value="PsdUridine_synth_cat_dom_sf"/>
</dbReference>
<organism evidence="9 10">
    <name type="scientific">Anaerobutyricum hallii DSM 3353</name>
    <dbReference type="NCBI Taxonomy" id="411469"/>
    <lineage>
        <taxon>Bacteria</taxon>
        <taxon>Bacillati</taxon>
        <taxon>Bacillota</taxon>
        <taxon>Clostridia</taxon>
        <taxon>Lachnospirales</taxon>
        <taxon>Lachnospiraceae</taxon>
        <taxon>Anaerobutyricum</taxon>
    </lineage>
</organism>
<evidence type="ECO:0000256" key="6">
    <source>
        <dbReference type="PROSITE-ProRule" id="PRU00182"/>
    </source>
</evidence>
<dbReference type="GeneID" id="75047585"/>
<dbReference type="EMBL" id="ACEP01000105">
    <property type="protein sequence ID" value="EEG35763.1"/>
    <property type="molecule type" value="Genomic_DNA"/>
</dbReference>
<evidence type="ECO:0000256" key="2">
    <source>
        <dbReference type="ARBA" id="ARBA00010876"/>
    </source>
</evidence>
<dbReference type="PANTHER" id="PTHR21600">
    <property type="entry name" value="MITOCHONDRIAL RNA PSEUDOURIDINE SYNTHASE"/>
    <property type="match status" value="1"/>
</dbReference>
<dbReference type="eggNOG" id="COG0564">
    <property type="taxonomic scope" value="Bacteria"/>
</dbReference>
<dbReference type="InterPro" id="IPR006224">
    <property type="entry name" value="PsdUridine_synth_RluA-like_CS"/>
</dbReference>
<reference evidence="9 10" key="2">
    <citation type="submission" date="2009-02" db="EMBL/GenBank/DDBJ databases">
        <title>Draft genome sequence of Eubacterium hallii (DSM 3353).</title>
        <authorList>
            <person name="Sudarsanam P."/>
            <person name="Ley R."/>
            <person name="Guruge J."/>
            <person name="Turnbaugh P.J."/>
            <person name="Mahowald M."/>
            <person name="Liep D."/>
            <person name="Gordon J."/>
        </authorList>
    </citation>
    <scope>NUCLEOTIDE SEQUENCE [LARGE SCALE GENOMIC DNA]</scope>
    <source>
        <strain evidence="9 10">DSM 3353</strain>
    </source>
</reference>
<dbReference type="Gene3D" id="3.10.290.10">
    <property type="entry name" value="RNA-binding S4 domain"/>
    <property type="match status" value="1"/>
</dbReference>
<dbReference type="GO" id="GO:0009982">
    <property type="term" value="F:pseudouridine synthase activity"/>
    <property type="evidence" value="ECO:0007669"/>
    <property type="project" value="InterPro"/>
</dbReference>
<dbReference type="GO" id="GO:0006396">
    <property type="term" value="P:RNA processing"/>
    <property type="evidence" value="ECO:0007669"/>
    <property type="project" value="UniProtKB-ARBA"/>
</dbReference>
<dbReference type="GO" id="GO:0003723">
    <property type="term" value="F:RNA binding"/>
    <property type="evidence" value="ECO:0007669"/>
    <property type="project" value="UniProtKB-KW"/>
</dbReference>
<feature type="region of interest" description="Disordered" evidence="7">
    <location>
        <begin position="382"/>
        <end position="422"/>
    </location>
</feature>
<dbReference type="PANTHER" id="PTHR21600:SF83">
    <property type="entry name" value="PSEUDOURIDYLATE SYNTHASE RPUSD4, MITOCHONDRIAL"/>
    <property type="match status" value="1"/>
</dbReference>
<dbReference type="InterPro" id="IPR036986">
    <property type="entry name" value="S4_RNA-bd_sf"/>
</dbReference>
<comment type="similarity">
    <text evidence="2">Belongs to the pseudouridine synthase RluA family.</text>
</comment>
<keyword evidence="3 9" id="KW-0413">Isomerase</keyword>
<feature type="compositionally biased region" description="Basic and acidic residues" evidence="7">
    <location>
        <begin position="382"/>
        <end position="393"/>
    </location>
</feature>
<protein>
    <recommendedName>
        <fullName evidence="4">RNA pseudouridylate synthase</fullName>
    </recommendedName>
    <alternativeName>
        <fullName evidence="5">RNA-uridine isomerase</fullName>
    </alternativeName>
</protein>
<evidence type="ECO:0000256" key="3">
    <source>
        <dbReference type="ARBA" id="ARBA00023235"/>
    </source>
</evidence>
<keyword evidence="6" id="KW-0694">RNA-binding</keyword>
<feature type="region of interest" description="Disordered" evidence="7">
    <location>
        <begin position="70"/>
        <end position="131"/>
    </location>
</feature>
<dbReference type="GO" id="GO:0001522">
    <property type="term" value="P:pseudouridine synthesis"/>
    <property type="evidence" value="ECO:0007669"/>
    <property type="project" value="InterPro"/>
</dbReference>
<dbReference type="Pfam" id="PF00849">
    <property type="entry name" value="PseudoU_synth_2"/>
    <property type="match status" value="1"/>
</dbReference>
<sequence>MKEITITKREEGQRFDKFLIKYLPGASSGFLHKMLRKKNIKLNGKKAEGREKLTAGDLIQIFFSDETLEKFQNPQSGRDDSYEADSSMENHKSDRGFGQSGRNRQPDREQAKVYTKDRAGNGGQERKLTKEERELRKQVRVLYSSEDILVFHKPAGMLSQRAKASDDSLNDYLIDYCIQTGIISKEELAGFRPSIANRLDRNTSGIVLAGISIKGLQRLASMLRERTLGKYYLCLVEGKVKEDARIAGYLTKEEKNNKVSLHKEKAEGASYIETEYKVLKSTDKASLLKIRLITGKSHQIRGHLASVGHPVFGDYKYGNRDFNNQIKWKDGVNYQLLHSYELVVPEGTGELFGLHIIDPVPEVFHKVQTRWGLEVPELSYENEAKNRETDNKRAGNTRTGRTTNKKTENARTEKIRKSRREK</sequence>
<comment type="caution">
    <text evidence="9">The sequence shown here is derived from an EMBL/GenBank/DDBJ whole genome shotgun (WGS) entry which is preliminary data.</text>
</comment>
<dbReference type="InterPro" id="IPR050188">
    <property type="entry name" value="RluA_PseudoU_synthase"/>
</dbReference>
<reference evidence="9 10" key="1">
    <citation type="submission" date="2009-01" db="EMBL/GenBank/DDBJ databases">
        <authorList>
            <person name="Fulton L."/>
            <person name="Clifton S."/>
            <person name="Fulton B."/>
            <person name="Xu J."/>
            <person name="Minx P."/>
            <person name="Pepin K.H."/>
            <person name="Johnson M."/>
            <person name="Bhonagiri V."/>
            <person name="Nash W.E."/>
            <person name="Mardis E.R."/>
            <person name="Wilson R.K."/>
        </authorList>
    </citation>
    <scope>NUCLEOTIDE SEQUENCE [LARGE SCALE GENOMIC DNA]</scope>
    <source>
        <strain evidence="9 10">DSM 3353</strain>
    </source>
</reference>
<evidence type="ECO:0000256" key="1">
    <source>
        <dbReference type="ARBA" id="ARBA00000073"/>
    </source>
</evidence>
<evidence type="ECO:0000313" key="10">
    <source>
        <dbReference type="Proteomes" id="UP000003174"/>
    </source>
</evidence>